<accession>A0ABC8TZ40</accession>
<dbReference type="PANTHER" id="PTHR33318:SF22">
    <property type="entry name" value="SUPPRESSOR PROTEIN SRP40-LIKE ISOFORM X1"/>
    <property type="match status" value="1"/>
</dbReference>
<feature type="compositionally biased region" description="Basic and acidic residues" evidence="1">
    <location>
        <begin position="101"/>
        <end position="111"/>
    </location>
</feature>
<dbReference type="Proteomes" id="UP001642360">
    <property type="component" value="Unassembled WGS sequence"/>
</dbReference>
<feature type="compositionally biased region" description="Basic and acidic residues" evidence="1">
    <location>
        <begin position="285"/>
        <end position="295"/>
    </location>
</feature>
<dbReference type="PANTHER" id="PTHR33318">
    <property type="entry name" value="ASPARTYL/GLUTAMYL-TRNA(ASN/GLN) AMIDOTRANSFERASE SUBUNIT"/>
    <property type="match status" value="1"/>
</dbReference>
<feature type="compositionally biased region" description="Low complexity" evidence="1">
    <location>
        <begin position="112"/>
        <end position="126"/>
    </location>
</feature>
<dbReference type="InterPro" id="IPR039300">
    <property type="entry name" value="JASON"/>
</dbReference>
<evidence type="ECO:0000313" key="3">
    <source>
        <dbReference type="Proteomes" id="UP001642360"/>
    </source>
</evidence>
<name>A0ABC8TZ40_9AQUA</name>
<feature type="compositionally biased region" description="Acidic residues" evidence="1">
    <location>
        <begin position="152"/>
        <end position="162"/>
    </location>
</feature>
<evidence type="ECO:0000256" key="1">
    <source>
        <dbReference type="SAM" id="MobiDB-lite"/>
    </source>
</evidence>
<feature type="region of interest" description="Disordered" evidence="1">
    <location>
        <begin position="271"/>
        <end position="295"/>
    </location>
</feature>
<protein>
    <submittedName>
        <fullName evidence="2">Uncharacterized protein</fullName>
    </submittedName>
</protein>
<dbReference type="AlphaFoldDB" id="A0ABC8TZ40"/>
<feature type="compositionally biased region" description="Polar residues" evidence="1">
    <location>
        <begin position="315"/>
        <end position="331"/>
    </location>
</feature>
<organism evidence="2 3">
    <name type="scientific">Ilex paraguariensis</name>
    <name type="common">yerba mate</name>
    <dbReference type="NCBI Taxonomy" id="185542"/>
    <lineage>
        <taxon>Eukaryota</taxon>
        <taxon>Viridiplantae</taxon>
        <taxon>Streptophyta</taxon>
        <taxon>Embryophyta</taxon>
        <taxon>Tracheophyta</taxon>
        <taxon>Spermatophyta</taxon>
        <taxon>Magnoliopsida</taxon>
        <taxon>eudicotyledons</taxon>
        <taxon>Gunneridae</taxon>
        <taxon>Pentapetalae</taxon>
        <taxon>asterids</taxon>
        <taxon>campanulids</taxon>
        <taxon>Aquifoliales</taxon>
        <taxon>Aquifoliaceae</taxon>
        <taxon>Ilex</taxon>
    </lineage>
</organism>
<proteinExistence type="predicted"/>
<gene>
    <name evidence="2" type="ORF">ILEXP_LOCUS44097</name>
</gene>
<sequence>MGCFIACFGSSKQRKTRKPPTTSPSGDQRHKACEALQPTNLIKQEVIADTHKPIPDLRCKHQDQLNSNSRTKVTFNLNVKAYEGLATQEVASCLLEIEEEKEREKKEENQSESHTLSDSSLSSLFSYPPNPRYHNCTSSDEESIDMETKENDSDEKDDDCDDGTDHTFIKEESSESLFSLSIESRKQIDTAETEDKEVNSAVTINVSPGNEMKTFWPNRDARDRGHYVHSVLNPVENLSQWKAVKARTILTLNDDEKENFNLEKELNIPLSEEPNFKQSSHRSKQKTDHLKPQGHEIAIDTSLSSWLVESEKMPTSKNSPRSIGNSSSERGNSSKRFEDRPILGLLTVEELKKFSASSSPRQSPSCTADEKPIVGTVGSFWSLTGQGMDSDSVSSCKGGSGRSAMCKEGKRMNRLERDLDRGTSGILHL</sequence>
<feature type="region of interest" description="Disordered" evidence="1">
    <location>
        <begin position="11"/>
        <end position="30"/>
    </location>
</feature>
<dbReference type="EMBL" id="CAUOFW020006347">
    <property type="protein sequence ID" value="CAK9174350.1"/>
    <property type="molecule type" value="Genomic_DNA"/>
</dbReference>
<keyword evidence="3" id="KW-1185">Reference proteome</keyword>
<evidence type="ECO:0000313" key="2">
    <source>
        <dbReference type="EMBL" id="CAK9174350.1"/>
    </source>
</evidence>
<reference evidence="2 3" key="1">
    <citation type="submission" date="2024-02" db="EMBL/GenBank/DDBJ databases">
        <authorList>
            <person name="Vignale AGUSTIN F."/>
            <person name="Sosa J E."/>
            <person name="Modenutti C."/>
        </authorList>
    </citation>
    <scope>NUCLEOTIDE SEQUENCE [LARGE SCALE GENOMIC DNA]</scope>
</reference>
<comment type="caution">
    <text evidence="2">The sequence shown here is derived from an EMBL/GenBank/DDBJ whole genome shotgun (WGS) entry which is preliminary data.</text>
</comment>
<feature type="region of interest" description="Disordered" evidence="1">
    <location>
        <begin position="101"/>
        <end position="166"/>
    </location>
</feature>
<feature type="region of interest" description="Disordered" evidence="1">
    <location>
        <begin position="309"/>
        <end position="338"/>
    </location>
</feature>